<dbReference type="Gene3D" id="1.20.1250.20">
    <property type="entry name" value="MFS general substrate transporter like domains"/>
    <property type="match status" value="1"/>
</dbReference>
<dbReference type="EMBL" id="DS268413">
    <property type="protein sequence ID" value="EFP07416.1"/>
    <property type="molecule type" value="Genomic_DNA"/>
</dbReference>
<proteinExistence type="predicted"/>
<sequence length="581" mass="65631">MIKSYKLIKISNSLLLSHYFSIFLYLRKPLFFILSSSSFFIIIFTFSFFFHFSSEFSKFLSPTTTSPDLFKKHVSDGFFVIRNFERIIRTVYCFSRLLPLICLECSPFQGNNTRRPLEMSSSDKLSADDVLNTLDKRNRYILTCILVCGFAWAPLAFTGLCPSFVVKAPENSSFIGVADEFDLTGDATWLADSTTTFYMVGNMIGGMFIPPLADKYGRLPVFVITVLLMAGGGMLSAISNSIMMFCIMRLIHGIFYTASGLAGWVLGYENTPLRLRFFTSVYFGLMWVVGACILALLAYVLPDWRWLMFCISVPNVFVAFLIYMTVPESLHYLVSSQQTEKIEAWLEKIRGPKGDISASDIVEIQDEKSSSFKSLCREMWKHKMFIVYIFVMTYIWIVDTFIYFGLAFYSKNLAGNIYLNFVLMSLVEAPAYIFSPIFMNKYGRKVLISGTHIIAGLSFLGIVLSTEEWHIHFWLLGKFAISCSFMSIYMFASEIFPTDGRNKCIGFCETLSRLGGMLSPYLSHLTALHSLAPAITLSLIAVSGGLLTLILPETLNTKLPSTIAETASRRQLIDRSDSNSN</sequence>
<dbReference type="PROSITE" id="PS50850">
    <property type="entry name" value="MFS"/>
    <property type="match status" value="1"/>
</dbReference>
<dbReference type="AlphaFoldDB" id="E3LQR8"/>
<evidence type="ECO:0000256" key="4">
    <source>
        <dbReference type="ARBA" id="ARBA00023136"/>
    </source>
</evidence>
<dbReference type="PANTHER" id="PTHR24064">
    <property type="entry name" value="SOLUTE CARRIER FAMILY 22 MEMBER"/>
    <property type="match status" value="1"/>
</dbReference>
<evidence type="ECO:0000259" key="6">
    <source>
        <dbReference type="PROSITE" id="PS50850"/>
    </source>
</evidence>
<dbReference type="Pfam" id="PF00083">
    <property type="entry name" value="Sugar_tr"/>
    <property type="match status" value="1"/>
</dbReference>
<evidence type="ECO:0000256" key="1">
    <source>
        <dbReference type="ARBA" id="ARBA00004141"/>
    </source>
</evidence>
<gene>
    <name evidence="7" type="ORF">CRE_26205</name>
</gene>
<keyword evidence="3 5" id="KW-1133">Transmembrane helix</keyword>
<feature type="transmembrane region" description="Helical" evidence="5">
    <location>
        <begin position="280"/>
        <end position="300"/>
    </location>
</feature>
<dbReference type="GO" id="GO:0022857">
    <property type="term" value="F:transmembrane transporter activity"/>
    <property type="evidence" value="ECO:0007669"/>
    <property type="project" value="InterPro"/>
</dbReference>
<evidence type="ECO:0000256" key="2">
    <source>
        <dbReference type="ARBA" id="ARBA00022692"/>
    </source>
</evidence>
<reference evidence="7" key="1">
    <citation type="submission" date="2007-07" db="EMBL/GenBank/DDBJ databases">
        <title>PCAP assembly of the Caenorhabditis remanei genome.</title>
        <authorList>
            <consortium name="The Caenorhabditis remanei Sequencing Consortium"/>
            <person name="Wilson R.K."/>
        </authorList>
    </citation>
    <scope>NUCLEOTIDE SEQUENCE [LARGE SCALE GENOMIC DNA]</scope>
    <source>
        <strain evidence="7">PB4641</strain>
    </source>
</reference>
<dbReference type="GeneID" id="9815268"/>
<dbReference type="eggNOG" id="KOG0255">
    <property type="taxonomic scope" value="Eukaryota"/>
</dbReference>
<feature type="transmembrane region" description="Helical" evidence="5">
    <location>
        <begin position="7"/>
        <end position="26"/>
    </location>
</feature>
<organism evidence="8">
    <name type="scientific">Caenorhabditis remanei</name>
    <name type="common">Caenorhabditis vulgaris</name>
    <dbReference type="NCBI Taxonomy" id="31234"/>
    <lineage>
        <taxon>Eukaryota</taxon>
        <taxon>Metazoa</taxon>
        <taxon>Ecdysozoa</taxon>
        <taxon>Nematoda</taxon>
        <taxon>Chromadorea</taxon>
        <taxon>Rhabditida</taxon>
        <taxon>Rhabditina</taxon>
        <taxon>Rhabditomorpha</taxon>
        <taxon>Rhabditoidea</taxon>
        <taxon>Rhabditidae</taxon>
        <taxon>Peloderinae</taxon>
        <taxon>Caenorhabditis</taxon>
    </lineage>
</organism>
<dbReference type="InterPro" id="IPR036259">
    <property type="entry name" value="MFS_trans_sf"/>
</dbReference>
<dbReference type="InterPro" id="IPR020846">
    <property type="entry name" value="MFS_dom"/>
</dbReference>
<evidence type="ECO:0000256" key="5">
    <source>
        <dbReference type="SAM" id="Phobius"/>
    </source>
</evidence>
<feature type="transmembrane region" description="Helical" evidence="5">
    <location>
        <begin position="306"/>
        <end position="326"/>
    </location>
</feature>
<evidence type="ECO:0000313" key="7">
    <source>
        <dbReference type="EMBL" id="EFP07416.1"/>
    </source>
</evidence>
<dbReference type="OMA" id="WVLGYEN"/>
<feature type="transmembrane region" description="Helical" evidence="5">
    <location>
        <begin position="140"/>
        <end position="165"/>
    </location>
</feature>
<dbReference type="OrthoDB" id="5296287at2759"/>
<feature type="transmembrane region" description="Helical" evidence="5">
    <location>
        <begin position="32"/>
        <end position="52"/>
    </location>
</feature>
<dbReference type="STRING" id="31234.E3LQR8"/>
<feature type="transmembrane region" description="Helical" evidence="5">
    <location>
        <begin position="528"/>
        <end position="551"/>
    </location>
</feature>
<feature type="transmembrane region" description="Helical" evidence="5">
    <location>
        <begin position="471"/>
        <end position="492"/>
    </location>
</feature>
<feature type="transmembrane region" description="Helical" evidence="5">
    <location>
        <begin position="415"/>
        <end position="434"/>
    </location>
</feature>
<dbReference type="InParanoid" id="E3LQR8"/>
<dbReference type="InterPro" id="IPR005828">
    <property type="entry name" value="MFS_sugar_transport-like"/>
</dbReference>
<evidence type="ECO:0000313" key="8">
    <source>
        <dbReference type="Proteomes" id="UP000008281"/>
    </source>
</evidence>
<feature type="transmembrane region" description="Helical" evidence="5">
    <location>
        <begin position="250"/>
        <end position="268"/>
    </location>
</feature>
<dbReference type="CDD" id="cd17317">
    <property type="entry name" value="MFS_SLC22"/>
    <property type="match status" value="1"/>
</dbReference>
<keyword evidence="2 5" id="KW-0812">Transmembrane</keyword>
<feature type="transmembrane region" description="Helical" evidence="5">
    <location>
        <begin position="385"/>
        <end position="409"/>
    </location>
</feature>
<name>E3LQR8_CAERE</name>
<dbReference type="CTD" id="9815268"/>
<dbReference type="KEGG" id="crq:GCK72_006371"/>
<comment type="subcellular location">
    <subcellularLocation>
        <location evidence="1">Membrane</location>
        <topology evidence="1">Multi-pass membrane protein</topology>
    </subcellularLocation>
</comment>
<keyword evidence="8" id="KW-1185">Reference proteome</keyword>
<keyword evidence="4 5" id="KW-0472">Membrane</keyword>
<dbReference type="GO" id="GO:0016020">
    <property type="term" value="C:membrane"/>
    <property type="evidence" value="ECO:0007669"/>
    <property type="project" value="UniProtKB-SubCell"/>
</dbReference>
<dbReference type="HOGENOM" id="CLU_001265_33_7_1"/>
<protein>
    <recommendedName>
        <fullName evidence="6">Major facilitator superfamily (MFS) profile domain-containing protein</fullName>
    </recommendedName>
</protein>
<dbReference type="SUPFAM" id="SSF103473">
    <property type="entry name" value="MFS general substrate transporter"/>
    <property type="match status" value="1"/>
</dbReference>
<dbReference type="RefSeq" id="XP_003113504.2">
    <property type="nucleotide sequence ID" value="XM_003113456.2"/>
</dbReference>
<feature type="domain" description="Major facilitator superfamily (MFS) profile" evidence="6">
    <location>
        <begin position="147"/>
        <end position="556"/>
    </location>
</feature>
<feature type="transmembrane region" description="Helical" evidence="5">
    <location>
        <begin position="219"/>
        <end position="238"/>
    </location>
</feature>
<feature type="transmembrane region" description="Helical" evidence="5">
    <location>
        <begin position="446"/>
        <end position="465"/>
    </location>
</feature>
<evidence type="ECO:0000256" key="3">
    <source>
        <dbReference type="ARBA" id="ARBA00022989"/>
    </source>
</evidence>
<dbReference type="Proteomes" id="UP000008281">
    <property type="component" value="Unassembled WGS sequence"/>
</dbReference>
<accession>E3LQR8</accession>